<dbReference type="EMBL" id="CYYY01000001">
    <property type="protein sequence ID" value="CUN35651.1"/>
    <property type="molecule type" value="Genomic_DNA"/>
</dbReference>
<evidence type="ECO:0000313" key="2">
    <source>
        <dbReference type="Proteomes" id="UP000095439"/>
    </source>
</evidence>
<accession>A0A173W869</accession>
<sequence>MILYWRNSSAAYFQNKNDYIEEVTIDKTNVCSYNYLIATLGVLNSLQRYGVWQTISLGRTYIAGGTFNMTYETGTEVFFIESNRIIRKATVVRRSGDFYILRFDEGGGIQLREGRIFPTKEQAEATLPGEKVQKKANSPYDYWH</sequence>
<dbReference type="Proteomes" id="UP000095439">
    <property type="component" value="Unassembled WGS sequence"/>
</dbReference>
<reference evidence="1 2" key="1">
    <citation type="submission" date="2015-09" db="EMBL/GenBank/DDBJ databases">
        <authorList>
            <consortium name="Pathogen Informatics"/>
        </authorList>
    </citation>
    <scope>NUCLEOTIDE SEQUENCE [LARGE SCALE GENOMIC DNA]</scope>
    <source>
        <strain evidence="1 2">2789STDY5608866</strain>
    </source>
</reference>
<name>A0A173W869_9FIRM</name>
<proteinExistence type="predicted"/>
<gene>
    <name evidence="1" type="ORF">ERS852423_00114</name>
</gene>
<evidence type="ECO:0000313" key="1">
    <source>
        <dbReference type="EMBL" id="CUN35651.1"/>
    </source>
</evidence>
<organism evidence="1 2">
    <name type="scientific">Dorea longicatena</name>
    <dbReference type="NCBI Taxonomy" id="88431"/>
    <lineage>
        <taxon>Bacteria</taxon>
        <taxon>Bacillati</taxon>
        <taxon>Bacillota</taxon>
        <taxon>Clostridia</taxon>
        <taxon>Lachnospirales</taxon>
        <taxon>Lachnospiraceae</taxon>
        <taxon>Dorea</taxon>
    </lineage>
</organism>
<dbReference type="AlphaFoldDB" id="A0A173W869"/>
<protein>
    <submittedName>
        <fullName evidence="1">Uncharacterized protein</fullName>
    </submittedName>
</protein>